<dbReference type="GO" id="GO:0006412">
    <property type="term" value="P:translation"/>
    <property type="evidence" value="ECO:0007669"/>
    <property type="project" value="UniProtKB-UniRule"/>
</dbReference>
<keyword evidence="3 7" id="KW-0694">RNA-binding</keyword>
<organism evidence="12 13">
    <name type="scientific">Niabella drilacis (strain DSM 25811 / CCM 8410 / CCUG 62505 / LMG 26954 / E90)</name>
    <dbReference type="NCBI Taxonomy" id="1285928"/>
    <lineage>
        <taxon>Bacteria</taxon>
        <taxon>Pseudomonadati</taxon>
        <taxon>Bacteroidota</taxon>
        <taxon>Chitinophagia</taxon>
        <taxon>Chitinophagales</taxon>
        <taxon>Chitinophagaceae</taxon>
        <taxon>Niabella</taxon>
    </lineage>
</organism>
<dbReference type="AlphaFoldDB" id="A0A1G6ID70"/>
<dbReference type="GO" id="GO:0019843">
    <property type="term" value="F:rRNA binding"/>
    <property type="evidence" value="ECO:0007669"/>
    <property type="project" value="UniProtKB-UniRule"/>
</dbReference>
<dbReference type="NCBIfam" id="TIGR01044">
    <property type="entry name" value="rplV_bact"/>
    <property type="match status" value="1"/>
</dbReference>
<comment type="subunit">
    <text evidence="7 9">Part of the 50S ribosomal subunit.</text>
</comment>
<dbReference type="EMBL" id="FMZO01000001">
    <property type="protein sequence ID" value="SDC04408.1"/>
    <property type="molecule type" value="Genomic_DNA"/>
</dbReference>
<dbReference type="OrthoDB" id="9805969at2"/>
<dbReference type="InterPro" id="IPR005727">
    <property type="entry name" value="Ribosomal_uL22_bac/chlpt-type"/>
</dbReference>
<comment type="function">
    <text evidence="7">The globular domain of the protein is located near the polypeptide exit tunnel on the outside of the subunit, while an extended beta-hairpin is found that lines the wall of the exit tunnel in the center of the 70S ribosome.</text>
</comment>
<evidence type="ECO:0000256" key="4">
    <source>
        <dbReference type="ARBA" id="ARBA00022980"/>
    </source>
</evidence>
<dbReference type="CDD" id="cd00336">
    <property type="entry name" value="Ribosomal_L22"/>
    <property type="match status" value="1"/>
</dbReference>
<evidence type="ECO:0000256" key="11">
    <source>
        <dbReference type="SAM" id="MobiDB-lite"/>
    </source>
</evidence>
<dbReference type="Pfam" id="PF00237">
    <property type="entry name" value="Ribosomal_L22"/>
    <property type="match status" value="1"/>
</dbReference>
<dbReference type="InterPro" id="IPR001063">
    <property type="entry name" value="Ribosomal_uL22"/>
</dbReference>
<dbReference type="GO" id="GO:0003735">
    <property type="term" value="F:structural constituent of ribosome"/>
    <property type="evidence" value="ECO:0007669"/>
    <property type="project" value="InterPro"/>
</dbReference>
<evidence type="ECO:0000256" key="8">
    <source>
        <dbReference type="RuleBase" id="RU004005"/>
    </source>
</evidence>
<evidence type="ECO:0000256" key="10">
    <source>
        <dbReference type="RuleBase" id="RU004008"/>
    </source>
</evidence>
<comment type="function">
    <text evidence="7 10">This protein binds specifically to 23S rRNA; its binding is stimulated by other ribosomal proteins, e.g., L4, L17, and L20. It is important during the early stages of 50S assembly. It makes multiple contacts with different domains of the 23S rRNA in the assembled 50S subunit and ribosome.</text>
</comment>
<feature type="region of interest" description="Disordered" evidence="11">
    <location>
        <begin position="131"/>
        <end position="158"/>
    </location>
</feature>
<evidence type="ECO:0000256" key="3">
    <source>
        <dbReference type="ARBA" id="ARBA00022884"/>
    </source>
</evidence>
<feature type="compositionally biased region" description="Basic residues" evidence="11">
    <location>
        <begin position="141"/>
        <end position="150"/>
    </location>
</feature>
<evidence type="ECO:0000256" key="7">
    <source>
        <dbReference type="HAMAP-Rule" id="MF_01331"/>
    </source>
</evidence>
<evidence type="ECO:0000256" key="9">
    <source>
        <dbReference type="RuleBase" id="RU004006"/>
    </source>
</evidence>
<evidence type="ECO:0000256" key="1">
    <source>
        <dbReference type="ARBA" id="ARBA00009451"/>
    </source>
</evidence>
<gene>
    <name evidence="7" type="primary">rplV</name>
    <name evidence="12" type="ORF">SAMN04487894_101181</name>
</gene>
<keyword evidence="2 7" id="KW-0699">rRNA-binding</keyword>
<evidence type="ECO:0000313" key="12">
    <source>
        <dbReference type="EMBL" id="SDC04408.1"/>
    </source>
</evidence>
<evidence type="ECO:0000256" key="6">
    <source>
        <dbReference type="ARBA" id="ARBA00035207"/>
    </source>
</evidence>
<dbReference type="HAMAP" id="MF_01331_B">
    <property type="entry name" value="Ribosomal_uL22_B"/>
    <property type="match status" value="1"/>
</dbReference>
<dbReference type="RefSeq" id="WP_090388150.1">
    <property type="nucleotide sequence ID" value="NZ_FMZO01000001.1"/>
</dbReference>
<evidence type="ECO:0000256" key="5">
    <source>
        <dbReference type="ARBA" id="ARBA00023274"/>
    </source>
</evidence>
<accession>A0A1G6ID70</accession>
<dbReference type="GO" id="GO:0022625">
    <property type="term" value="C:cytosolic large ribosomal subunit"/>
    <property type="evidence" value="ECO:0007669"/>
    <property type="project" value="TreeGrafter"/>
</dbReference>
<protein>
    <recommendedName>
        <fullName evidence="6 7">Large ribosomal subunit protein uL22</fullName>
    </recommendedName>
</protein>
<proteinExistence type="inferred from homology"/>
<sequence>MEAVAKLRNYPTSPRKMRLLADLIRGQRVDLVLAELEHNPKHPAVPLRKLVLSAIVNWKQANEGEDESGLVVKTIYVDGGRTLKRMRPAPQGRGYRVRKRSNHVTLVVDVAGEDKKAAKKAKAAAKAAPAEVAEAASVKAPAKKKAAAKKSTKESKKA</sequence>
<dbReference type="STRING" id="1285928.SAMN04487894_101181"/>
<dbReference type="Proteomes" id="UP000198757">
    <property type="component" value="Unassembled WGS sequence"/>
</dbReference>
<evidence type="ECO:0000256" key="2">
    <source>
        <dbReference type="ARBA" id="ARBA00022730"/>
    </source>
</evidence>
<feature type="compositionally biased region" description="Low complexity" evidence="11">
    <location>
        <begin position="131"/>
        <end position="140"/>
    </location>
</feature>
<dbReference type="InterPro" id="IPR036394">
    <property type="entry name" value="Ribosomal_uL22_sf"/>
</dbReference>
<name>A0A1G6ID70_NIADE</name>
<dbReference type="Gene3D" id="3.90.470.10">
    <property type="entry name" value="Ribosomal protein L22/L17"/>
    <property type="match status" value="1"/>
</dbReference>
<dbReference type="InterPro" id="IPR047867">
    <property type="entry name" value="Ribosomal_uL22_bac/org-type"/>
</dbReference>
<dbReference type="PANTHER" id="PTHR13501">
    <property type="entry name" value="CHLOROPLAST 50S RIBOSOMAL PROTEIN L22-RELATED"/>
    <property type="match status" value="1"/>
</dbReference>
<keyword evidence="4 7" id="KW-0689">Ribosomal protein</keyword>
<dbReference type="PANTHER" id="PTHR13501:SF8">
    <property type="entry name" value="LARGE RIBOSOMAL SUBUNIT PROTEIN UL22M"/>
    <property type="match status" value="1"/>
</dbReference>
<evidence type="ECO:0000313" key="13">
    <source>
        <dbReference type="Proteomes" id="UP000198757"/>
    </source>
</evidence>
<keyword evidence="13" id="KW-1185">Reference proteome</keyword>
<reference evidence="13" key="1">
    <citation type="submission" date="2016-10" db="EMBL/GenBank/DDBJ databases">
        <authorList>
            <person name="Varghese N."/>
            <person name="Submissions S."/>
        </authorList>
    </citation>
    <scope>NUCLEOTIDE SEQUENCE [LARGE SCALE GENOMIC DNA]</scope>
    <source>
        <strain evidence="13">DSM 25811 / CCM 8410 / LMG 26954 / E90</strain>
    </source>
</reference>
<dbReference type="SUPFAM" id="SSF54843">
    <property type="entry name" value="Ribosomal protein L22"/>
    <property type="match status" value="1"/>
</dbReference>
<keyword evidence="5 7" id="KW-0687">Ribonucleoprotein</keyword>
<comment type="similarity">
    <text evidence="1 7 8">Belongs to the universal ribosomal protein uL22 family.</text>
</comment>